<reference evidence="1" key="1">
    <citation type="submission" date="2022-10" db="EMBL/GenBank/DDBJ databases">
        <title>Complete Genome of Trichothecium roseum strain YXFP-22015, a Plant Pathogen Isolated from Citrus.</title>
        <authorList>
            <person name="Wang Y."/>
            <person name="Zhu L."/>
        </authorList>
    </citation>
    <scope>NUCLEOTIDE SEQUENCE</scope>
    <source>
        <strain evidence="1">YXFP-22015</strain>
    </source>
</reference>
<evidence type="ECO:0000313" key="1">
    <source>
        <dbReference type="EMBL" id="KAI9902753.1"/>
    </source>
</evidence>
<keyword evidence="2" id="KW-1185">Reference proteome</keyword>
<accession>A0ACC0VBA8</accession>
<evidence type="ECO:0000313" key="2">
    <source>
        <dbReference type="Proteomes" id="UP001163324"/>
    </source>
</evidence>
<proteinExistence type="predicted"/>
<dbReference type="EMBL" id="CM047941">
    <property type="protein sequence ID" value="KAI9902753.1"/>
    <property type="molecule type" value="Genomic_DNA"/>
</dbReference>
<protein>
    <submittedName>
        <fullName evidence="1">Uncharacterized protein</fullName>
    </submittedName>
</protein>
<dbReference type="Proteomes" id="UP001163324">
    <property type="component" value="Chromosome 2"/>
</dbReference>
<comment type="caution">
    <text evidence="1">The sequence shown here is derived from an EMBL/GenBank/DDBJ whole genome shotgun (WGS) entry which is preliminary data.</text>
</comment>
<sequence>MQRGEVKTWKGSPEFGRRIAVTVAAAPTITATPPTRNLLGLELKRAAPARAYPSPPMSRSSPSPQKAQDAADHGYGPSDYPSNLQYARGGAASHHPLTEPQNQQSDQFGRSHHLERIDRMPYAYQRPADYPNRPLSYPGPSQPSLSPNATQPAYLTMASSSSAAPGFPMAASTLESKPLTSPKSQRKIKGHVASACVPCKRAHLR</sequence>
<gene>
    <name evidence="1" type="ORF">N3K66_002105</name>
</gene>
<name>A0ACC0VBA8_9HYPO</name>
<organism evidence="1 2">
    <name type="scientific">Trichothecium roseum</name>
    <dbReference type="NCBI Taxonomy" id="47278"/>
    <lineage>
        <taxon>Eukaryota</taxon>
        <taxon>Fungi</taxon>
        <taxon>Dikarya</taxon>
        <taxon>Ascomycota</taxon>
        <taxon>Pezizomycotina</taxon>
        <taxon>Sordariomycetes</taxon>
        <taxon>Hypocreomycetidae</taxon>
        <taxon>Hypocreales</taxon>
        <taxon>Hypocreales incertae sedis</taxon>
        <taxon>Trichothecium</taxon>
    </lineage>
</organism>